<dbReference type="Proteomes" id="UP000790709">
    <property type="component" value="Unassembled WGS sequence"/>
</dbReference>
<name>A0ACB8C1D2_9AGAM</name>
<reference evidence="1" key="1">
    <citation type="journal article" date="2021" name="New Phytol.">
        <title>Evolutionary innovations through gain and loss of genes in the ectomycorrhizal Boletales.</title>
        <authorList>
            <person name="Wu G."/>
            <person name="Miyauchi S."/>
            <person name="Morin E."/>
            <person name="Kuo A."/>
            <person name="Drula E."/>
            <person name="Varga T."/>
            <person name="Kohler A."/>
            <person name="Feng B."/>
            <person name="Cao Y."/>
            <person name="Lipzen A."/>
            <person name="Daum C."/>
            <person name="Hundley H."/>
            <person name="Pangilinan J."/>
            <person name="Johnson J."/>
            <person name="Barry K."/>
            <person name="LaButti K."/>
            <person name="Ng V."/>
            <person name="Ahrendt S."/>
            <person name="Min B."/>
            <person name="Choi I.G."/>
            <person name="Park H."/>
            <person name="Plett J.M."/>
            <person name="Magnuson J."/>
            <person name="Spatafora J.W."/>
            <person name="Nagy L.G."/>
            <person name="Henrissat B."/>
            <person name="Grigoriev I.V."/>
            <person name="Yang Z.L."/>
            <person name="Xu J."/>
            <person name="Martin F.M."/>
        </authorList>
    </citation>
    <scope>NUCLEOTIDE SEQUENCE</scope>
    <source>
        <strain evidence="1">KUC20120723A-06</strain>
    </source>
</reference>
<evidence type="ECO:0000313" key="2">
    <source>
        <dbReference type="Proteomes" id="UP000790709"/>
    </source>
</evidence>
<proteinExistence type="predicted"/>
<sequence length="173" mass="19414">MSDNTTPVTVPAHEILVISGAGSEGRAKLLQDCIDVRIGVFVDEQKFPLDVEVDEHDPTATHILLRLVPSLKPIGTIRAYKVEGANYYKLSRLAVLKEYRQHRFGRDLVFALHDWVKEDAKKTVGLDVAKVVSHSQIPVKSFYAKYGYLPEGDEFDEDGAPHQKMVARLSLKE</sequence>
<protein>
    <submittedName>
        <fullName evidence="1">Acyl-CoA N-acyltransferase</fullName>
    </submittedName>
</protein>
<keyword evidence="2" id="KW-1185">Reference proteome</keyword>
<gene>
    <name evidence="1" type="ORF">BV22DRAFT_1028117</name>
</gene>
<comment type="caution">
    <text evidence="1">The sequence shown here is derived from an EMBL/GenBank/DDBJ whole genome shotgun (WGS) entry which is preliminary data.</text>
</comment>
<organism evidence="1 2">
    <name type="scientific">Leucogyrophana mollusca</name>
    <dbReference type="NCBI Taxonomy" id="85980"/>
    <lineage>
        <taxon>Eukaryota</taxon>
        <taxon>Fungi</taxon>
        <taxon>Dikarya</taxon>
        <taxon>Basidiomycota</taxon>
        <taxon>Agaricomycotina</taxon>
        <taxon>Agaricomycetes</taxon>
        <taxon>Agaricomycetidae</taxon>
        <taxon>Boletales</taxon>
        <taxon>Boletales incertae sedis</taxon>
        <taxon>Leucogyrophana</taxon>
    </lineage>
</organism>
<dbReference type="EMBL" id="MU266330">
    <property type="protein sequence ID" value="KAH7930658.1"/>
    <property type="molecule type" value="Genomic_DNA"/>
</dbReference>
<evidence type="ECO:0000313" key="1">
    <source>
        <dbReference type="EMBL" id="KAH7930658.1"/>
    </source>
</evidence>
<accession>A0ACB8C1D2</accession>